<dbReference type="InterPro" id="IPR009057">
    <property type="entry name" value="Homeodomain-like_sf"/>
</dbReference>
<keyword evidence="3" id="KW-0804">Transcription</keyword>
<dbReference type="PROSITE" id="PS50977">
    <property type="entry name" value="HTH_TETR_2"/>
    <property type="match status" value="1"/>
</dbReference>
<evidence type="ECO:0000313" key="6">
    <source>
        <dbReference type="EMBL" id="KTR08807.1"/>
    </source>
</evidence>
<dbReference type="PRINTS" id="PR00455">
    <property type="entry name" value="HTHTETR"/>
</dbReference>
<evidence type="ECO:0000256" key="4">
    <source>
        <dbReference type="PROSITE-ProRule" id="PRU00335"/>
    </source>
</evidence>
<dbReference type="RefSeq" id="WP_058724962.1">
    <property type="nucleotide sequence ID" value="NZ_LDQC01000026.1"/>
</dbReference>
<dbReference type="Gene3D" id="1.10.357.10">
    <property type="entry name" value="Tetracycline Repressor, domain 2"/>
    <property type="match status" value="1"/>
</dbReference>
<dbReference type="PATRIC" id="fig|33881.3.peg.1193"/>
<dbReference type="PANTHER" id="PTHR47506">
    <property type="entry name" value="TRANSCRIPTIONAL REGULATORY PROTEIN"/>
    <property type="match status" value="1"/>
</dbReference>
<evidence type="ECO:0000259" key="5">
    <source>
        <dbReference type="PROSITE" id="PS50977"/>
    </source>
</evidence>
<comment type="caution">
    <text evidence="6">The sequence shown here is derived from an EMBL/GenBank/DDBJ whole genome shotgun (WGS) entry which is preliminary data.</text>
</comment>
<feature type="DNA-binding region" description="H-T-H motif" evidence="4">
    <location>
        <begin position="42"/>
        <end position="61"/>
    </location>
</feature>
<accession>A0A175RZ14</accession>
<dbReference type="Pfam" id="PF16925">
    <property type="entry name" value="TetR_C_13"/>
    <property type="match status" value="1"/>
</dbReference>
<evidence type="ECO:0000256" key="1">
    <source>
        <dbReference type="ARBA" id="ARBA00023015"/>
    </source>
</evidence>
<dbReference type="AlphaFoldDB" id="A0A175RZ14"/>
<evidence type="ECO:0000256" key="2">
    <source>
        <dbReference type="ARBA" id="ARBA00023125"/>
    </source>
</evidence>
<keyword evidence="1" id="KW-0805">Transcription regulation</keyword>
<dbReference type="Proteomes" id="UP000078252">
    <property type="component" value="Unassembled WGS sequence"/>
</dbReference>
<organism evidence="6 7">
    <name type="scientific">Curtobacterium luteum</name>
    <dbReference type="NCBI Taxonomy" id="33881"/>
    <lineage>
        <taxon>Bacteria</taxon>
        <taxon>Bacillati</taxon>
        <taxon>Actinomycetota</taxon>
        <taxon>Actinomycetes</taxon>
        <taxon>Micrococcales</taxon>
        <taxon>Microbacteriaceae</taxon>
        <taxon>Curtobacterium</taxon>
    </lineage>
</organism>
<proteinExistence type="predicted"/>
<feature type="domain" description="HTH tetR-type" evidence="5">
    <location>
        <begin position="19"/>
        <end position="79"/>
    </location>
</feature>
<dbReference type="SUPFAM" id="SSF46689">
    <property type="entry name" value="Homeodomain-like"/>
    <property type="match status" value="1"/>
</dbReference>
<dbReference type="SUPFAM" id="SSF48498">
    <property type="entry name" value="Tetracyclin repressor-like, C-terminal domain"/>
    <property type="match status" value="1"/>
</dbReference>
<dbReference type="GO" id="GO:0003677">
    <property type="term" value="F:DNA binding"/>
    <property type="evidence" value="ECO:0007669"/>
    <property type="project" value="UniProtKB-UniRule"/>
</dbReference>
<dbReference type="InterPro" id="IPR001647">
    <property type="entry name" value="HTH_TetR"/>
</dbReference>
<protein>
    <recommendedName>
        <fullName evidence="5">HTH tetR-type domain-containing protein</fullName>
    </recommendedName>
</protein>
<evidence type="ECO:0000313" key="7">
    <source>
        <dbReference type="Proteomes" id="UP000078252"/>
    </source>
</evidence>
<reference evidence="6 7" key="1">
    <citation type="journal article" date="2016" name="Front. Microbiol.">
        <title>Genomic Resource of Rice Seed Associated Bacteria.</title>
        <authorList>
            <person name="Midha S."/>
            <person name="Bansal K."/>
            <person name="Sharma S."/>
            <person name="Kumar N."/>
            <person name="Patil P.P."/>
            <person name="Chaudhry V."/>
            <person name="Patil P.B."/>
        </authorList>
    </citation>
    <scope>NUCLEOTIDE SEQUENCE [LARGE SCALE GENOMIC DNA]</scope>
    <source>
        <strain evidence="6 7">NS184</strain>
    </source>
</reference>
<sequence>MTAPPPDPATVRRRTAKGLRTRSRIVQAAAELMLTRGVARTTLDDIGAAAGVGRSQLYHYFPDKDGLVRDVIELQADSVLAHQGSDHAGLSSWDAWSRWRDRMVDEAHTGGCVGGCPLGSLGTEVAERDAAARNLVSAGFTRWEAVFERGITAMQERGAIGPTADPTALATGVMVALQGGLLLAQVHRDVRPLAVGLDTAIAAIRSHATTA</sequence>
<dbReference type="InterPro" id="IPR036271">
    <property type="entry name" value="Tet_transcr_reg_TetR-rel_C_sf"/>
</dbReference>
<name>A0A175RZ14_9MICO</name>
<dbReference type="EMBL" id="LDQC01000026">
    <property type="protein sequence ID" value="KTR08807.1"/>
    <property type="molecule type" value="Genomic_DNA"/>
</dbReference>
<gene>
    <name evidence="6" type="ORF">NS184_04605</name>
</gene>
<dbReference type="PANTHER" id="PTHR47506:SF3">
    <property type="entry name" value="HTH-TYPE TRANSCRIPTIONAL REGULATOR LMRA"/>
    <property type="match status" value="1"/>
</dbReference>
<keyword evidence="2 4" id="KW-0238">DNA-binding</keyword>
<dbReference type="Pfam" id="PF00440">
    <property type="entry name" value="TetR_N"/>
    <property type="match status" value="1"/>
</dbReference>
<evidence type="ECO:0000256" key="3">
    <source>
        <dbReference type="ARBA" id="ARBA00023163"/>
    </source>
</evidence>
<dbReference type="InterPro" id="IPR011075">
    <property type="entry name" value="TetR_C"/>
</dbReference>